<sequence length="149" mass="16292">MWFRRHVWASGQVENTLSQEGQVNLDTEAASGGVIDAVDEVFVGADMDDEEADCGGDGGVGREPSMTDARPSDGLYTGSQDPESPGLTPFTPSTLPWAKVCIRMRGAKNRHLRCDQPSGLDTYCFSSSKMQLDRKQRPCTKHQKSDQVP</sequence>
<reference evidence="1" key="1">
    <citation type="submission" date="2021-06" db="EMBL/GenBank/DDBJ databases">
        <authorList>
            <person name="Kallberg Y."/>
            <person name="Tangrot J."/>
            <person name="Rosling A."/>
        </authorList>
    </citation>
    <scope>NUCLEOTIDE SEQUENCE</scope>
    <source>
        <strain evidence="1">CL356</strain>
    </source>
</reference>
<accession>A0ACA9MZ37</accession>
<evidence type="ECO:0000313" key="2">
    <source>
        <dbReference type="Proteomes" id="UP000789525"/>
    </source>
</evidence>
<name>A0ACA9MZ37_9GLOM</name>
<comment type="caution">
    <text evidence="1">The sequence shown here is derived from an EMBL/GenBank/DDBJ whole genome shotgun (WGS) entry which is preliminary data.</text>
</comment>
<protein>
    <submittedName>
        <fullName evidence="1">15769_t:CDS:1</fullName>
    </submittedName>
</protein>
<dbReference type="EMBL" id="CAJVPT010016754">
    <property type="protein sequence ID" value="CAG8621266.1"/>
    <property type="molecule type" value="Genomic_DNA"/>
</dbReference>
<proteinExistence type="predicted"/>
<evidence type="ECO:0000313" key="1">
    <source>
        <dbReference type="EMBL" id="CAG8621266.1"/>
    </source>
</evidence>
<dbReference type="Proteomes" id="UP000789525">
    <property type="component" value="Unassembled WGS sequence"/>
</dbReference>
<gene>
    <name evidence="1" type="ORF">ACOLOM_LOCUS7337</name>
</gene>
<organism evidence="1 2">
    <name type="scientific">Acaulospora colombiana</name>
    <dbReference type="NCBI Taxonomy" id="27376"/>
    <lineage>
        <taxon>Eukaryota</taxon>
        <taxon>Fungi</taxon>
        <taxon>Fungi incertae sedis</taxon>
        <taxon>Mucoromycota</taxon>
        <taxon>Glomeromycotina</taxon>
        <taxon>Glomeromycetes</taxon>
        <taxon>Diversisporales</taxon>
        <taxon>Acaulosporaceae</taxon>
        <taxon>Acaulospora</taxon>
    </lineage>
</organism>
<keyword evidence="2" id="KW-1185">Reference proteome</keyword>